<keyword evidence="1" id="KW-0175">Coiled coil</keyword>
<gene>
    <name evidence="2" type="ORF">N780_18750</name>
</gene>
<dbReference type="Gene3D" id="3.90.1200.10">
    <property type="match status" value="1"/>
</dbReference>
<sequence>MRDQLQQEYQVYLGKEIHDNGLYGFEGNDGRYFLIPYEEGQDDEVYEQRTICEYIRNQGAVQIGVPLFTKEGTLYTQKDNQSYMLVHVPWASSDVSEGEWLTNLHDIGNRYPYQPQQISRYGQWKSLWESKVDAWFEQYKVQWNERPSSSMRRLFIETFPYLEGISENAIQYLQESEQDWRYEQNDQGTFTLKRLHPSMMSQIIWPHTLVYDHPARDLAEWIRYSLLSHGTNAYPAIRTMLDEYERNRPLSVFSWRLIYARLVYPVHLYDVLERTLQAGEGEQNTLEQEYRSLLQQQGQYEKQLKEFFDAVHIDYKRLSIPILDW</sequence>
<dbReference type="NCBIfam" id="TIGR02905">
    <property type="entry name" value="spore_yutH"/>
    <property type="match status" value="1"/>
</dbReference>
<dbReference type="Proteomes" id="UP000030153">
    <property type="component" value="Unassembled WGS sequence"/>
</dbReference>
<evidence type="ECO:0000313" key="3">
    <source>
        <dbReference type="Proteomes" id="UP000030153"/>
    </source>
</evidence>
<dbReference type="RefSeq" id="WP_036782596.1">
    <property type="nucleotide sequence ID" value="NZ_AVBG01000005.1"/>
</dbReference>
<dbReference type="PANTHER" id="PTHR39179:SF2">
    <property type="entry name" value="ENDOSPORE COAT-ASSOCIATED PROTEIN YUTH"/>
    <property type="match status" value="1"/>
</dbReference>
<dbReference type="EMBL" id="AVBG01000005">
    <property type="protein sequence ID" value="KGP91751.1"/>
    <property type="molecule type" value="Genomic_DNA"/>
</dbReference>
<protein>
    <recommendedName>
        <fullName evidence="4">Spore coat protein YutH</fullName>
    </recommendedName>
</protein>
<dbReference type="PANTHER" id="PTHR39179">
    <property type="entry name" value="SPORE COAT PROTEIN I"/>
    <property type="match status" value="1"/>
</dbReference>
<dbReference type="InterPro" id="IPR011009">
    <property type="entry name" value="Kinase-like_dom_sf"/>
</dbReference>
<dbReference type="eggNOG" id="COG2334">
    <property type="taxonomic scope" value="Bacteria"/>
</dbReference>
<proteinExistence type="predicted"/>
<keyword evidence="3" id="KW-1185">Reference proteome</keyword>
<name>A0A0A2UYZ7_9BACI</name>
<evidence type="ECO:0000256" key="1">
    <source>
        <dbReference type="SAM" id="Coils"/>
    </source>
</evidence>
<reference evidence="2 3" key="1">
    <citation type="submission" date="2013-08" db="EMBL/GenBank/DDBJ databases">
        <title>Genome of Pontibacillus chungwhensis.</title>
        <authorList>
            <person name="Wang Q."/>
            <person name="Wang G."/>
        </authorList>
    </citation>
    <scope>NUCLEOTIDE SEQUENCE [LARGE SCALE GENOMIC DNA]</scope>
    <source>
        <strain evidence="2 3">BH030062</strain>
    </source>
</reference>
<organism evidence="2 3">
    <name type="scientific">Pontibacillus chungwhensis BH030062</name>
    <dbReference type="NCBI Taxonomy" id="1385513"/>
    <lineage>
        <taxon>Bacteria</taxon>
        <taxon>Bacillati</taxon>
        <taxon>Bacillota</taxon>
        <taxon>Bacilli</taxon>
        <taxon>Bacillales</taxon>
        <taxon>Bacillaceae</taxon>
        <taxon>Pontibacillus</taxon>
    </lineage>
</organism>
<dbReference type="InterPro" id="IPR014254">
    <property type="entry name" value="Spore_coat_YutH"/>
</dbReference>
<feature type="coiled-coil region" evidence="1">
    <location>
        <begin position="269"/>
        <end position="303"/>
    </location>
</feature>
<evidence type="ECO:0000313" key="2">
    <source>
        <dbReference type="EMBL" id="KGP91751.1"/>
    </source>
</evidence>
<dbReference type="AlphaFoldDB" id="A0A0A2UYZ7"/>
<dbReference type="SUPFAM" id="SSF56112">
    <property type="entry name" value="Protein kinase-like (PK-like)"/>
    <property type="match status" value="1"/>
</dbReference>
<accession>A0A0A2UYZ7</accession>
<evidence type="ECO:0008006" key="4">
    <source>
        <dbReference type="Google" id="ProtNLM"/>
    </source>
</evidence>
<comment type="caution">
    <text evidence="2">The sequence shown here is derived from an EMBL/GenBank/DDBJ whole genome shotgun (WGS) entry which is preliminary data.</text>
</comment>
<dbReference type="OrthoDB" id="2986702at2"/>
<dbReference type="STRING" id="1385513.N780_18750"/>
<dbReference type="GO" id="GO:0042601">
    <property type="term" value="C:endospore-forming forespore"/>
    <property type="evidence" value="ECO:0007669"/>
    <property type="project" value="TreeGrafter"/>
</dbReference>
<dbReference type="InterPro" id="IPR047175">
    <property type="entry name" value="CotS-like"/>
</dbReference>